<dbReference type="AlphaFoldDB" id="A0ABD1Z4G9"/>
<evidence type="ECO:0000256" key="1">
    <source>
        <dbReference type="SAM" id="MobiDB-lite"/>
    </source>
</evidence>
<name>A0ABD1Z4G9_9MARC</name>
<reference evidence="2 3" key="1">
    <citation type="submission" date="2024-09" db="EMBL/GenBank/DDBJ databases">
        <title>Chromosome-scale assembly of Riccia fluitans.</title>
        <authorList>
            <person name="Paukszto L."/>
            <person name="Sawicki J."/>
            <person name="Karawczyk K."/>
            <person name="Piernik-Szablinska J."/>
            <person name="Szczecinska M."/>
            <person name="Mazdziarz M."/>
        </authorList>
    </citation>
    <scope>NUCLEOTIDE SEQUENCE [LARGE SCALE GENOMIC DNA]</scope>
    <source>
        <strain evidence="2">Rf_01</strain>
        <tissue evidence="2">Aerial parts of the thallus</tissue>
    </source>
</reference>
<dbReference type="InterPro" id="IPR004000">
    <property type="entry name" value="Actin"/>
</dbReference>
<dbReference type="Gene3D" id="3.30.420.40">
    <property type="match status" value="1"/>
</dbReference>
<protein>
    <submittedName>
        <fullName evidence="2">Uncharacterized protein</fullName>
    </submittedName>
</protein>
<dbReference type="EMBL" id="JBHFFA010000002">
    <property type="protein sequence ID" value="KAL2642660.1"/>
    <property type="molecule type" value="Genomic_DNA"/>
</dbReference>
<evidence type="ECO:0000313" key="2">
    <source>
        <dbReference type="EMBL" id="KAL2642660.1"/>
    </source>
</evidence>
<accession>A0ABD1Z4G9</accession>
<dbReference type="InterPro" id="IPR043129">
    <property type="entry name" value="ATPase_NBD"/>
</dbReference>
<keyword evidence="3" id="KW-1185">Reference proteome</keyword>
<feature type="compositionally biased region" description="Low complexity" evidence="1">
    <location>
        <begin position="32"/>
        <end position="49"/>
    </location>
</feature>
<sequence>MFRRTLRRFSDRLATELGPRNRQRCTRSESIGSCWESKSKSKGSGAELSSDSELSTSAPDERKAPNEVSAIVLDLGSHSCKAGYAGEDAPKAVLPSASDEETNINLLLKVARGAKEEDVKADLHRTPKGKWTVKQAGLL</sequence>
<gene>
    <name evidence="2" type="ORF">R1flu_010247</name>
</gene>
<comment type="caution">
    <text evidence="2">The sequence shown here is derived from an EMBL/GenBank/DDBJ whole genome shotgun (WGS) entry which is preliminary data.</text>
</comment>
<dbReference type="Proteomes" id="UP001605036">
    <property type="component" value="Unassembled WGS sequence"/>
</dbReference>
<evidence type="ECO:0000313" key="3">
    <source>
        <dbReference type="Proteomes" id="UP001605036"/>
    </source>
</evidence>
<proteinExistence type="predicted"/>
<dbReference type="SUPFAM" id="SSF53067">
    <property type="entry name" value="Actin-like ATPase domain"/>
    <property type="match status" value="1"/>
</dbReference>
<feature type="region of interest" description="Disordered" evidence="1">
    <location>
        <begin position="18"/>
        <end position="65"/>
    </location>
</feature>
<organism evidence="2 3">
    <name type="scientific">Riccia fluitans</name>
    <dbReference type="NCBI Taxonomy" id="41844"/>
    <lineage>
        <taxon>Eukaryota</taxon>
        <taxon>Viridiplantae</taxon>
        <taxon>Streptophyta</taxon>
        <taxon>Embryophyta</taxon>
        <taxon>Marchantiophyta</taxon>
        <taxon>Marchantiopsida</taxon>
        <taxon>Marchantiidae</taxon>
        <taxon>Marchantiales</taxon>
        <taxon>Ricciaceae</taxon>
        <taxon>Riccia</taxon>
    </lineage>
</organism>
<dbReference type="Pfam" id="PF00022">
    <property type="entry name" value="Actin"/>
    <property type="match status" value="1"/>
</dbReference>